<evidence type="ECO:0008006" key="4">
    <source>
        <dbReference type="Google" id="ProtNLM"/>
    </source>
</evidence>
<feature type="region of interest" description="Disordered" evidence="1">
    <location>
        <begin position="62"/>
        <end position="101"/>
    </location>
</feature>
<dbReference type="RefSeq" id="WP_198490472.1">
    <property type="nucleotide sequence ID" value="NZ_CP066078.1"/>
</dbReference>
<sequence length="101" mass="11513">MTTDPRTALTQLTEALEEHLNAVASRRGDQDPAVDAAYLGIADAFEVYEDALYVTYDEVTPLEVFVEDDDDEDEEDDDEDFDEEDLEDEDEDDEDPEDELD</sequence>
<evidence type="ECO:0000313" key="3">
    <source>
        <dbReference type="Proteomes" id="UP000595221"/>
    </source>
</evidence>
<gene>
    <name evidence="2" type="ORF">I6H58_00930</name>
</gene>
<proteinExistence type="predicted"/>
<evidence type="ECO:0000256" key="1">
    <source>
        <dbReference type="SAM" id="MobiDB-lite"/>
    </source>
</evidence>
<dbReference type="Proteomes" id="UP000595221">
    <property type="component" value="Chromosome"/>
</dbReference>
<dbReference type="AlphaFoldDB" id="A0A7T4MU18"/>
<reference evidence="2 3" key="1">
    <citation type="submission" date="2020-12" db="EMBL/GenBank/DDBJ databases">
        <title>FDA dAtabase for Regulatory Grade micrObial Sequences (FDA-ARGOS): Supporting development and validation of Infectious Disease Dx tests.</title>
        <authorList>
            <person name="Sproer C."/>
            <person name="Gronow S."/>
            <person name="Severitt S."/>
            <person name="Schroder I."/>
            <person name="Tallon L."/>
            <person name="Sadzewicz L."/>
            <person name="Zhao X."/>
            <person name="Boylan J."/>
            <person name="Ott S."/>
            <person name="Bowen H."/>
            <person name="Vavikolanu K."/>
            <person name="Mehta A."/>
            <person name="Aluvathingal J."/>
            <person name="Nadendla S."/>
            <person name="Lowell S."/>
            <person name="Myers T."/>
            <person name="Yan Y."/>
            <person name="Sichtig H."/>
        </authorList>
    </citation>
    <scope>NUCLEOTIDE SEQUENCE [LARGE SCALE GENOMIC DNA]</scope>
    <source>
        <strain evidence="2 3">FDAARGOS_1001</strain>
    </source>
</reference>
<name>A0A7T4MU18_9MICC</name>
<evidence type="ECO:0000313" key="2">
    <source>
        <dbReference type="EMBL" id="QQC59593.1"/>
    </source>
</evidence>
<dbReference type="EMBL" id="CP066078">
    <property type="protein sequence ID" value="QQC59593.1"/>
    <property type="molecule type" value="Genomic_DNA"/>
</dbReference>
<accession>A0A7T4MU18</accession>
<organism evidence="2 3">
    <name type="scientific">Rothia kristinae</name>
    <dbReference type="NCBI Taxonomy" id="37923"/>
    <lineage>
        <taxon>Bacteria</taxon>
        <taxon>Bacillati</taxon>
        <taxon>Actinomycetota</taxon>
        <taxon>Actinomycetes</taxon>
        <taxon>Micrococcales</taxon>
        <taxon>Micrococcaceae</taxon>
        <taxon>Rothia</taxon>
    </lineage>
</organism>
<feature type="compositionally biased region" description="Acidic residues" evidence="1">
    <location>
        <begin position="65"/>
        <end position="101"/>
    </location>
</feature>
<protein>
    <recommendedName>
        <fullName evidence="4">Primosomal protein</fullName>
    </recommendedName>
</protein>